<dbReference type="GO" id="GO:0043842">
    <property type="term" value="F:Kdo transferase activity"/>
    <property type="evidence" value="ECO:0007669"/>
    <property type="project" value="UniProtKB-EC"/>
</dbReference>
<proteinExistence type="inferred from homology"/>
<keyword evidence="8" id="KW-0472">Membrane</keyword>
<dbReference type="Gene3D" id="3.40.50.11720">
    <property type="entry name" value="3-Deoxy-D-manno-octulosonic-acid transferase, N-terminal domain"/>
    <property type="match status" value="1"/>
</dbReference>
<dbReference type="InterPro" id="IPR039901">
    <property type="entry name" value="Kdotransferase"/>
</dbReference>
<dbReference type="EMBL" id="UZWE01000018">
    <property type="protein sequence ID" value="VDS07179.1"/>
    <property type="molecule type" value="Genomic_DNA"/>
</dbReference>
<dbReference type="GO" id="GO:0009245">
    <property type="term" value="P:lipid A biosynthetic process"/>
    <property type="evidence" value="ECO:0007669"/>
    <property type="project" value="TreeGrafter"/>
</dbReference>
<keyword evidence="5 8" id="KW-0808">Transferase</keyword>
<evidence type="ECO:0000256" key="3">
    <source>
        <dbReference type="ARBA" id="ARBA00012621"/>
    </source>
</evidence>
<comment type="subcellular location">
    <subcellularLocation>
        <location evidence="8">Cell membrane</location>
    </subcellularLocation>
</comment>
<dbReference type="EC" id="2.4.99.12" evidence="3 8"/>
<evidence type="ECO:0000256" key="4">
    <source>
        <dbReference type="ARBA" id="ARBA00019077"/>
    </source>
</evidence>
<evidence type="ECO:0000256" key="5">
    <source>
        <dbReference type="ARBA" id="ARBA00022679"/>
    </source>
</evidence>
<dbReference type="GO" id="GO:0009244">
    <property type="term" value="P:lipopolysaccharide core region biosynthetic process"/>
    <property type="evidence" value="ECO:0007669"/>
    <property type="project" value="UniProtKB-UniRule"/>
</dbReference>
<comment type="function">
    <text evidence="1 8">Involved in lipopolysaccharide (LPS) biosynthesis. Catalyzes the transfer of 3-deoxy-D-manno-octulosonate (Kdo) residue(s) from CMP-Kdo to lipid IV(A), the tetraacyldisaccharide-1,4'-bisphosphate precursor of lipid A.</text>
</comment>
<dbReference type="AlphaFoldDB" id="A0A3S4CG34"/>
<dbReference type="SUPFAM" id="SSF53756">
    <property type="entry name" value="UDP-Glycosyltransferase/glycogen phosphorylase"/>
    <property type="match status" value="1"/>
</dbReference>
<dbReference type="OrthoDB" id="9789797at2"/>
<gene>
    <name evidence="10" type="primary">waaA_1</name>
    <name evidence="10" type="ORF">PARHAE_00352</name>
</gene>
<name>A0A3S4CG34_9RHOB</name>
<keyword evidence="10" id="KW-0328">Glycosyltransferase</keyword>
<evidence type="ECO:0000259" key="9">
    <source>
        <dbReference type="Pfam" id="PF04413"/>
    </source>
</evidence>
<dbReference type="InterPro" id="IPR038107">
    <property type="entry name" value="Glycos_transf_N_sf"/>
</dbReference>
<evidence type="ECO:0000313" key="11">
    <source>
        <dbReference type="Proteomes" id="UP000270743"/>
    </source>
</evidence>
<dbReference type="PANTHER" id="PTHR42755">
    <property type="entry name" value="3-DEOXY-MANNO-OCTULOSONATE CYTIDYLYLTRANSFERASE"/>
    <property type="match status" value="1"/>
</dbReference>
<keyword evidence="11" id="KW-1185">Reference proteome</keyword>
<evidence type="ECO:0000256" key="7">
    <source>
        <dbReference type="ARBA" id="ARBA00049183"/>
    </source>
</evidence>
<reference evidence="10 11" key="1">
    <citation type="submission" date="2018-12" db="EMBL/GenBank/DDBJ databases">
        <authorList>
            <person name="Criscuolo A."/>
        </authorList>
    </citation>
    <scope>NUCLEOTIDE SEQUENCE [LARGE SCALE GENOMIC DNA]</scope>
    <source>
        <strain evidence="10">ACIP1116241</strain>
    </source>
</reference>
<dbReference type="Pfam" id="PF04413">
    <property type="entry name" value="Glycos_transf_N"/>
    <property type="match status" value="1"/>
</dbReference>
<dbReference type="Gene3D" id="3.40.50.2000">
    <property type="entry name" value="Glycogen Phosphorylase B"/>
    <property type="match status" value="1"/>
</dbReference>
<organism evidence="10 11">
    <name type="scientific">Paracoccus haematequi</name>
    <dbReference type="NCBI Taxonomy" id="2491866"/>
    <lineage>
        <taxon>Bacteria</taxon>
        <taxon>Pseudomonadati</taxon>
        <taxon>Pseudomonadota</taxon>
        <taxon>Alphaproteobacteria</taxon>
        <taxon>Rhodobacterales</taxon>
        <taxon>Paracoccaceae</taxon>
        <taxon>Paracoccus</taxon>
    </lineage>
</organism>
<comment type="catalytic activity">
    <reaction evidence="7 8">
        <text>lipid IVA (E. coli) + CMP-3-deoxy-beta-D-manno-octulosonate = alpha-Kdo-(2-&gt;6)-lipid IVA (E. coli) + CMP + H(+)</text>
        <dbReference type="Rhea" id="RHEA:28066"/>
        <dbReference type="ChEBI" id="CHEBI:15378"/>
        <dbReference type="ChEBI" id="CHEBI:58603"/>
        <dbReference type="ChEBI" id="CHEBI:60364"/>
        <dbReference type="ChEBI" id="CHEBI:60377"/>
        <dbReference type="ChEBI" id="CHEBI:85987"/>
        <dbReference type="EC" id="2.4.99.12"/>
    </reaction>
</comment>
<comment type="pathway">
    <text evidence="2 8">Bacterial outer membrane biogenesis; LPS core biosynthesis.</text>
</comment>
<keyword evidence="8" id="KW-0448">Lipopolysaccharide biosynthesis</keyword>
<dbReference type="GO" id="GO:0005886">
    <property type="term" value="C:plasma membrane"/>
    <property type="evidence" value="ECO:0007669"/>
    <property type="project" value="UniProtKB-SubCell"/>
</dbReference>
<dbReference type="RefSeq" id="WP_126152892.1">
    <property type="nucleotide sequence ID" value="NZ_UZWE01000018.1"/>
</dbReference>
<dbReference type="PANTHER" id="PTHR42755:SF1">
    <property type="entry name" value="3-DEOXY-D-MANNO-OCTULOSONIC ACID TRANSFERASE, MITOCHONDRIAL-RELATED"/>
    <property type="match status" value="1"/>
</dbReference>
<evidence type="ECO:0000313" key="10">
    <source>
        <dbReference type="EMBL" id="VDS07179.1"/>
    </source>
</evidence>
<keyword evidence="8" id="KW-1003">Cell membrane</keyword>
<evidence type="ECO:0000256" key="1">
    <source>
        <dbReference type="ARBA" id="ARBA00003394"/>
    </source>
</evidence>
<dbReference type="Proteomes" id="UP000270743">
    <property type="component" value="Unassembled WGS sequence"/>
</dbReference>
<comment type="similarity">
    <text evidence="8">Belongs to the glycosyltransferase group 1 family.</text>
</comment>
<accession>A0A3S4CG34</accession>
<evidence type="ECO:0000256" key="8">
    <source>
        <dbReference type="RuleBase" id="RU365103"/>
    </source>
</evidence>
<evidence type="ECO:0000256" key="6">
    <source>
        <dbReference type="ARBA" id="ARBA00031445"/>
    </source>
</evidence>
<feature type="domain" description="3-deoxy-D-manno-octulosonic-acid transferase N-terminal" evidence="9">
    <location>
        <begin position="66"/>
        <end position="166"/>
    </location>
</feature>
<evidence type="ECO:0000256" key="2">
    <source>
        <dbReference type="ARBA" id="ARBA00004713"/>
    </source>
</evidence>
<dbReference type="UniPathway" id="UPA00958"/>
<sequence length="385" mass="40756">MAGTGIGRLALWMRRARIPAPDDAVAPEIPSGTGPLLLVQTAPEARAAFAQVQRRLMRSRPDLRIFDAGDPSPAQAELLMQAGPAAVLLMGTDLPAALIQAASRRGLPIVLAEGRFSPEDTAWTLKASARRELLRQVRAILVTDPASRLVALRMGADRRRVTLTGPVAEIRDPLPCSEAERSVIAQLLRGRHAWLAASVPPDEEQAVLTAHHAALAQSHRALLFLAPRDPDRIAPLAEAIEASGLTVARRSLDEDPTDDVHVMLTDGPTEMGLWYRLAPVTYLGGTLGGDDAAARHPFEPAALGSAIVHGPHTDRFAAEWQQLRGAGAARQVADADDLAAAIAELSQPDLIATLASNAWTVSTGGADVTLRICAPVLDAIGKATP</sequence>
<protein>
    <recommendedName>
        <fullName evidence="4 8">3-deoxy-D-manno-octulosonic acid transferase</fullName>
        <shortName evidence="8">Kdo transferase</shortName>
        <ecNumber evidence="3 8">2.4.99.12</ecNumber>
    </recommendedName>
    <alternativeName>
        <fullName evidence="6 8">Lipid IV(A) 3-deoxy-D-manno-octulosonic acid transferase</fullName>
    </alternativeName>
</protein>
<dbReference type="InterPro" id="IPR007507">
    <property type="entry name" value="Glycos_transf_N"/>
</dbReference>